<name>A0A1I7Y4N7_9BILA</name>
<evidence type="ECO:0000313" key="2">
    <source>
        <dbReference type="WBParaSite" id="L893_g12637.t1"/>
    </source>
</evidence>
<dbReference type="Proteomes" id="UP000095287">
    <property type="component" value="Unplaced"/>
</dbReference>
<organism evidence="1 2">
    <name type="scientific">Steinernema glaseri</name>
    <dbReference type="NCBI Taxonomy" id="37863"/>
    <lineage>
        <taxon>Eukaryota</taxon>
        <taxon>Metazoa</taxon>
        <taxon>Ecdysozoa</taxon>
        <taxon>Nematoda</taxon>
        <taxon>Chromadorea</taxon>
        <taxon>Rhabditida</taxon>
        <taxon>Tylenchina</taxon>
        <taxon>Panagrolaimomorpha</taxon>
        <taxon>Strongyloidoidea</taxon>
        <taxon>Steinernematidae</taxon>
        <taxon>Steinernema</taxon>
    </lineage>
</organism>
<protein>
    <submittedName>
        <fullName evidence="2">FBA_2 domain-containing protein</fullName>
    </submittedName>
</protein>
<keyword evidence="1" id="KW-1185">Reference proteome</keyword>
<dbReference type="WBParaSite" id="L893_g12637.t1">
    <property type="protein sequence ID" value="L893_g12637.t1"/>
    <property type="gene ID" value="L893_g12637"/>
</dbReference>
<dbReference type="GO" id="GO:0003723">
    <property type="term" value="F:RNA binding"/>
    <property type="evidence" value="ECO:0007669"/>
    <property type="project" value="InterPro"/>
</dbReference>
<accession>A0A1I7Y4N7</accession>
<dbReference type="AlphaFoldDB" id="A0A1I7Y4N7"/>
<evidence type="ECO:0000313" key="1">
    <source>
        <dbReference type="Proteomes" id="UP000095287"/>
    </source>
</evidence>
<dbReference type="SUPFAM" id="SSF55895">
    <property type="entry name" value="Ribonuclease Rh-like"/>
    <property type="match status" value="1"/>
</dbReference>
<sequence length="188" mass="22196">MQRCESRQEIYLNTDFWMHEWNEHNGGKDQVEYFKTGLSAFAEIHELVAEFDHFLPFFCFFDKTLLSLKNFTVTDSSLLKELEENWPCLNPCQLEMERTMGILFWLGEWQEHNGKVDQQEYFTAGLSGFGGIRNLVIQFDQLRRTYYSRDTLKMSLANGNEGPFLVTWRCKELDSKVHLKRTWVGTAI</sequence>
<reference evidence="2" key="1">
    <citation type="submission" date="2016-11" db="UniProtKB">
        <authorList>
            <consortium name="WormBaseParasite"/>
        </authorList>
    </citation>
    <scope>IDENTIFICATION</scope>
</reference>
<proteinExistence type="predicted"/>
<dbReference type="InterPro" id="IPR036430">
    <property type="entry name" value="RNase_T2-like_sf"/>
</dbReference>
<dbReference type="GO" id="GO:0033897">
    <property type="term" value="F:ribonuclease T2 activity"/>
    <property type="evidence" value="ECO:0007669"/>
    <property type="project" value="InterPro"/>
</dbReference>